<evidence type="ECO:0000313" key="3">
    <source>
        <dbReference type="Proteomes" id="UP000249082"/>
    </source>
</evidence>
<dbReference type="AlphaFoldDB" id="A0A2W5NBL1"/>
<dbReference type="Proteomes" id="UP000249082">
    <property type="component" value="Unassembled WGS sequence"/>
</dbReference>
<name>A0A2W5NBL1_9SPHN</name>
<dbReference type="CDD" id="cd05403">
    <property type="entry name" value="NT_KNTase_like"/>
    <property type="match status" value="1"/>
</dbReference>
<feature type="domain" description="HEPN" evidence="1">
    <location>
        <begin position="172"/>
        <end position="292"/>
    </location>
</feature>
<dbReference type="Pfam" id="PF05168">
    <property type="entry name" value="HEPN"/>
    <property type="match status" value="1"/>
</dbReference>
<dbReference type="PROSITE" id="PS50910">
    <property type="entry name" value="HEPN"/>
    <property type="match status" value="1"/>
</dbReference>
<dbReference type="SMART" id="SM00748">
    <property type="entry name" value="HEPN"/>
    <property type="match status" value="1"/>
</dbReference>
<evidence type="ECO:0000259" key="1">
    <source>
        <dbReference type="PROSITE" id="PS50910"/>
    </source>
</evidence>
<dbReference type="GO" id="GO:0016740">
    <property type="term" value="F:transferase activity"/>
    <property type="evidence" value="ECO:0007669"/>
    <property type="project" value="UniProtKB-KW"/>
</dbReference>
<dbReference type="SUPFAM" id="SSF81593">
    <property type="entry name" value="Nucleotidyltransferase substrate binding subunit/domain"/>
    <property type="match status" value="1"/>
</dbReference>
<proteinExistence type="predicted"/>
<protein>
    <submittedName>
        <fullName evidence="2">Nucleotidyltransferase</fullName>
    </submittedName>
</protein>
<organism evidence="2 3">
    <name type="scientific">Novosphingobium pentaromativorans</name>
    <dbReference type="NCBI Taxonomy" id="205844"/>
    <lineage>
        <taxon>Bacteria</taxon>
        <taxon>Pseudomonadati</taxon>
        <taxon>Pseudomonadota</taxon>
        <taxon>Alphaproteobacteria</taxon>
        <taxon>Sphingomonadales</taxon>
        <taxon>Sphingomonadaceae</taxon>
        <taxon>Novosphingobium</taxon>
    </lineage>
</organism>
<dbReference type="EMBL" id="QFPX01000033">
    <property type="protein sequence ID" value="PZQ50896.1"/>
    <property type="molecule type" value="Genomic_DNA"/>
</dbReference>
<dbReference type="PANTHER" id="PTHR33933">
    <property type="entry name" value="NUCLEOTIDYLTRANSFERASE"/>
    <property type="match status" value="1"/>
</dbReference>
<dbReference type="InterPro" id="IPR043519">
    <property type="entry name" value="NT_sf"/>
</dbReference>
<dbReference type="SUPFAM" id="SSF81301">
    <property type="entry name" value="Nucleotidyltransferase"/>
    <property type="match status" value="1"/>
</dbReference>
<dbReference type="PANTHER" id="PTHR33933:SF1">
    <property type="entry name" value="PROTEIN ADENYLYLTRANSFERASE MNTA-RELATED"/>
    <property type="match status" value="1"/>
</dbReference>
<reference evidence="2 3" key="1">
    <citation type="submission" date="2017-08" db="EMBL/GenBank/DDBJ databases">
        <title>Infants hospitalized years apart are colonized by the same room-sourced microbial strains.</title>
        <authorList>
            <person name="Brooks B."/>
            <person name="Olm M.R."/>
            <person name="Firek B.A."/>
            <person name="Baker R."/>
            <person name="Thomas B.C."/>
            <person name="Morowitz M.J."/>
            <person name="Banfield J.F."/>
        </authorList>
    </citation>
    <scope>NUCLEOTIDE SEQUENCE [LARGE SCALE GENOMIC DNA]</scope>
    <source>
        <strain evidence="2">S2_005_002_R2_33</strain>
    </source>
</reference>
<dbReference type="InterPro" id="IPR052548">
    <property type="entry name" value="Type_VII_TA_antitoxin"/>
</dbReference>
<comment type="caution">
    <text evidence="2">The sequence shown here is derived from an EMBL/GenBank/DDBJ whole genome shotgun (WGS) entry which is preliminary data.</text>
</comment>
<accession>A0A2W5NBL1</accession>
<dbReference type="InterPro" id="IPR007842">
    <property type="entry name" value="HEPN_dom"/>
</dbReference>
<keyword evidence="2" id="KW-0808">Transferase</keyword>
<gene>
    <name evidence="2" type="ORF">DI555_22330</name>
</gene>
<sequence>MRTSLDHLPARKQRELDRLVQIIFEEFNDAHGQPTGQRKMGRILKIVLYGSFARDNWVDEPTTGKGYQSDFDILIIVNQPELTDWFDYWEKAEERLNREREISGYLNTPVQLIVHTLQEVNDGLAHGRYFFLDIADDGIAIYQADDSELARPHPKTPVAALTMAEEYYEESFPAAMRRFKGAKFHMSEGHVKEAAYDLHQTAEGLYQCVLLVCTFYTPRAHNLNFLRNQAEKVSGLLVDTWPRETKRDRSRFEKLKDAYVKGRYSKHFSITMEELEWLAARIEELGQAVHKVCEGKIADLRSTL</sequence>
<evidence type="ECO:0000313" key="2">
    <source>
        <dbReference type="EMBL" id="PZQ50896.1"/>
    </source>
</evidence>
<dbReference type="Gene3D" id="1.20.120.330">
    <property type="entry name" value="Nucleotidyltransferases domain 2"/>
    <property type="match status" value="1"/>
</dbReference>
<dbReference type="Gene3D" id="3.30.460.10">
    <property type="entry name" value="Beta Polymerase, domain 2"/>
    <property type="match status" value="1"/>
</dbReference>